<evidence type="ECO:0008006" key="5">
    <source>
        <dbReference type="Google" id="ProtNLM"/>
    </source>
</evidence>
<evidence type="ECO:0000313" key="4">
    <source>
        <dbReference type="Proteomes" id="UP000598997"/>
    </source>
</evidence>
<dbReference type="InterPro" id="IPR008309">
    <property type="entry name" value="YdbL"/>
</dbReference>
<feature type="region of interest" description="Disordered" evidence="1">
    <location>
        <begin position="110"/>
        <end position="135"/>
    </location>
</feature>
<feature type="chain" id="PRO_5037162330" description="DUF1318 domain-containing protein" evidence="2">
    <location>
        <begin position="31"/>
        <end position="135"/>
    </location>
</feature>
<comment type="caution">
    <text evidence="3">The sequence shown here is derived from an EMBL/GenBank/DDBJ whole genome shotgun (WGS) entry which is preliminary data.</text>
</comment>
<feature type="signal peptide" evidence="2">
    <location>
        <begin position="1"/>
        <end position="30"/>
    </location>
</feature>
<dbReference type="OrthoDB" id="7474881at2"/>
<proteinExistence type="predicted"/>
<evidence type="ECO:0000256" key="1">
    <source>
        <dbReference type="SAM" id="MobiDB-lite"/>
    </source>
</evidence>
<evidence type="ECO:0000256" key="2">
    <source>
        <dbReference type="SAM" id="SignalP"/>
    </source>
</evidence>
<protein>
    <recommendedName>
        <fullName evidence="5">DUF1318 domain-containing protein</fullName>
    </recommendedName>
</protein>
<dbReference type="EMBL" id="BMIO01000001">
    <property type="protein sequence ID" value="GGD31420.1"/>
    <property type="molecule type" value="Genomic_DNA"/>
</dbReference>
<keyword evidence="4" id="KW-1185">Reference proteome</keyword>
<name>A0A917DEJ4_9SPHN</name>
<gene>
    <name evidence="3" type="ORF">GCM10010989_01890</name>
</gene>
<dbReference type="RefSeq" id="WP_066765738.1">
    <property type="nucleotide sequence ID" value="NZ_BMIO01000001.1"/>
</dbReference>
<organism evidence="3 4">
    <name type="scientific">Croceicoccus pelagius</name>
    <dbReference type="NCBI Taxonomy" id="1703341"/>
    <lineage>
        <taxon>Bacteria</taxon>
        <taxon>Pseudomonadati</taxon>
        <taxon>Pseudomonadota</taxon>
        <taxon>Alphaproteobacteria</taxon>
        <taxon>Sphingomonadales</taxon>
        <taxon>Erythrobacteraceae</taxon>
        <taxon>Croceicoccus</taxon>
    </lineage>
</organism>
<keyword evidence="2" id="KW-0732">Signal</keyword>
<evidence type="ECO:0000313" key="3">
    <source>
        <dbReference type="EMBL" id="GGD31420.1"/>
    </source>
</evidence>
<dbReference type="AlphaFoldDB" id="A0A917DEJ4"/>
<sequence length="135" mass="14061">MAATGKTIRNIATALLAAGALATVATPAFAQRDPAYAAARANGTIGEKMDGYLGFVGSPSGDLKKLVDDLNIRRKASYADRARSQGVTIEEFAFTQGCLLIARTVAGEKYQAPDGSWQTRGSGPARVDPRCPAAS</sequence>
<accession>A0A917DEJ4</accession>
<reference evidence="3 4" key="1">
    <citation type="journal article" date="2014" name="Int. J. Syst. Evol. Microbiol.">
        <title>Complete genome sequence of Corynebacterium casei LMG S-19264T (=DSM 44701T), isolated from a smear-ripened cheese.</title>
        <authorList>
            <consortium name="US DOE Joint Genome Institute (JGI-PGF)"/>
            <person name="Walter F."/>
            <person name="Albersmeier A."/>
            <person name="Kalinowski J."/>
            <person name="Ruckert C."/>
        </authorList>
    </citation>
    <scope>NUCLEOTIDE SEQUENCE [LARGE SCALE GENOMIC DNA]</scope>
    <source>
        <strain evidence="3 4">CGMCC 1.15358</strain>
    </source>
</reference>
<dbReference type="Pfam" id="PF07027">
    <property type="entry name" value="DUF1318"/>
    <property type="match status" value="1"/>
</dbReference>
<dbReference type="Proteomes" id="UP000598997">
    <property type="component" value="Unassembled WGS sequence"/>
</dbReference>